<comment type="catalytic activity">
    <reaction evidence="1">
        <text>thiamine phosphate + ATP = thiamine diphosphate + ADP</text>
        <dbReference type="Rhea" id="RHEA:15913"/>
        <dbReference type="ChEBI" id="CHEBI:30616"/>
        <dbReference type="ChEBI" id="CHEBI:37575"/>
        <dbReference type="ChEBI" id="CHEBI:58937"/>
        <dbReference type="ChEBI" id="CHEBI:456216"/>
        <dbReference type="EC" id="2.7.4.16"/>
    </reaction>
</comment>
<feature type="binding site" evidence="1">
    <location>
        <position position="37"/>
    </location>
    <ligand>
        <name>Mg(2+)</name>
        <dbReference type="ChEBI" id="CHEBI:18420"/>
        <label>3</label>
    </ligand>
</feature>
<keyword evidence="1" id="KW-0784">Thiamine biosynthesis</keyword>
<gene>
    <name evidence="1" type="primary">thiL</name>
    <name evidence="4" type="ORF">SAMN04489812_5199</name>
</gene>
<reference evidence="4 5" key="1">
    <citation type="submission" date="2016-10" db="EMBL/GenBank/DDBJ databases">
        <authorList>
            <person name="de Groot N.N."/>
        </authorList>
    </citation>
    <scope>NUCLEOTIDE SEQUENCE [LARGE SCALE GENOMIC DNA]</scope>
    <source>
        <strain evidence="4 5">DSM 21800</strain>
    </source>
</reference>
<dbReference type="GO" id="GO:0005524">
    <property type="term" value="F:ATP binding"/>
    <property type="evidence" value="ECO:0007669"/>
    <property type="project" value="UniProtKB-UniRule"/>
</dbReference>
<dbReference type="AlphaFoldDB" id="A0A1H1ZFT5"/>
<name>A0A1H1ZFT5_9ACTN</name>
<dbReference type="InterPro" id="IPR036676">
    <property type="entry name" value="PurM-like_C_sf"/>
</dbReference>
<evidence type="ECO:0000259" key="2">
    <source>
        <dbReference type="Pfam" id="PF00586"/>
    </source>
</evidence>
<feature type="binding site" evidence="1">
    <location>
        <position position="52"/>
    </location>
    <ligand>
        <name>Mg(2+)</name>
        <dbReference type="ChEBI" id="CHEBI:18420"/>
        <label>2</label>
    </ligand>
</feature>
<evidence type="ECO:0000313" key="5">
    <source>
        <dbReference type="Proteomes" id="UP000199103"/>
    </source>
</evidence>
<dbReference type="Pfam" id="PF02769">
    <property type="entry name" value="AIRS_C"/>
    <property type="match status" value="1"/>
</dbReference>
<dbReference type="Gene3D" id="3.30.1330.10">
    <property type="entry name" value="PurM-like, N-terminal domain"/>
    <property type="match status" value="1"/>
</dbReference>
<feature type="binding site" evidence="1">
    <location>
        <position position="81"/>
    </location>
    <ligand>
        <name>Mg(2+)</name>
        <dbReference type="ChEBI" id="CHEBI:18420"/>
        <label>2</label>
    </ligand>
</feature>
<dbReference type="OrthoDB" id="9802811at2"/>
<keyword evidence="1" id="KW-0460">Magnesium</keyword>
<evidence type="ECO:0000256" key="1">
    <source>
        <dbReference type="HAMAP-Rule" id="MF_02128"/>
    </source>
</evidence>
<feature type="binding site" evidence="1">
    <location>
        <position position="315"/>
    </location>
    <ligand>
        <name>substrate</name>
    </ligand>
</feature>
<dbReference type="STRING" id="630515.SAMN04489812_5199"/>
<dbReference type="GO" id="GO:0000287">
    <property type="term" value="F:magnesium ion binding"/>
    <property type="evidence" value="ECO:0007669"/>
    <property type="project" value="UniProtKB-UniRule"/>
</dbReference>
<feature type="binding site" evidence="1">
    <location>
        <begin position="128"/>
        <end position="129"/>
    </location>
    <ligand>
        <name>ATP</name>
        <dbReference type="ChEBI" id="CHEBI:30616"/>
    </ligand>
</feature>
<dbReference type="Proteomes" id="UP000199103">
    <property type="component" value="Chromosome I"/>
</dbReference>
<dbReference type="NCBIfam" id="NF004351">
    <property type="entry name" value="PRK05731.1-4"/>
    <property type="match status" value="1"/>
</dbReference>
<dbReference type="EC" id="2.7.4.16" evidence="1"/>
<dbReference type="NCBIfam" id="TIGR01379">
    <property type="entry name" value="thiL"/>
    <property type="match status" value="1"/>
</dbReference>
<keyword evidence="1" id="KW-0067">ATP-binding</keyword>
<dbReference type="GO" id="GO:0009229">
    <property type="term" value="P:thiamine diphosphate biosynthetic process"/>
    <property type="evidence" value="ECO:0007669"/>
    <property type="project" value="UniProtKB-UniRule"/>
</dbReference>
<feature type="binding site" evidence="1">
    <location>
        <position position="154"/>
    </location>
    <ligand>
        <name>ATP</name>
        <dbReference type="ChEBI" id="CHEBI:30616"/>
    </ligand>
</feature>
<dbReference type="Gene3D" id="3.90.650.10">
    <property type="entry name" value="PurM-like C-terminal domain"/>
    <property type="match status" value="1"/>
</dbReference>
<dbReference type="UniPathway" id="UPA00060">
    <property type="reaction ID" value="UER00142"/>
</dbReference>
<dbReference type="InterPro" id="IPR036921">
    <property type="entry name" value="PurM-like_N_sf"/>
</dbReference>
<dbReference type="EMBL" id="LT629772">
    <property type="protein sequence ID" value="SDT32641.1"/>
    <property type="molecule type" value="Genomic_DNA"/>
</dbReference>
<feature type="binding site" evidence="1">
    <location>
        <position position="269"/>
    </location>
    <ligand>
        <name>substrate</name>
    </ligand>
</feature>
<keyword evidence="1" id="KW-0479">Metal-binding</keyword>
<sequence length="319" mass="32658">MSLSDRTLADVGEFRLIEEITDGLTLGPDVMIGPGDDGAVLAVDSPLVCSVDLLVENVHFKTDWSPAESVGRKAVAVNVADIEAMGATPTGLVVGFAAPGETPESWALDFARGLRAECETAGVSLVGGDVTRAAQIAISVTVLGSLDGRPPVRRDGARAGDLVAFRGRLGWAGAGWAVLGRGFRSPRAAVQAYQVPEPPYGQGRIAALAGASAMIDVSDGLLADLGHIARRSGVAIDLHRESFPIAEPLQAVAAATGSDPLGFVLTGGEDHALVATFAADSVPADWTVVGTVSAVGEGGPTITVDGSAWEGEQGWDHYA</sequence>
<protein>
    <recommendedName>
        <fullName evidence="1">Thiamine-monophosphate kinase</fullName>
        <shortName evidence="1">TMP kinase</shortName>
        <shortName evidence="1">Thiamine-phosphate kinase</shortName>
        <ecNumber evidence="1">2.7.4.16</ecNumber>
    </recommendedName>
</protein>
<dbReference type="HAMAP" id="MF_02128">
    <property type="entry name" value="TMP_kinase"/>
    <property type="match status" value="1"/>
</dbReference>
<keyword evidence="1 4" id="KW-0418">Kinase</keyword>
<feature type="binding site" evidence="1">
    <location>
        <position position="59"/>
    </location>
    <ligand>
        <name>substrate</name>
    </ligand>
</feature>
<organism evidence="4 5">
    <name type="scientific">Microlunatus soli</name>
    <dbReference type="NCBI Taxonomy" id="630515"/>
    <lineage>
        <taxon>Bacteria</taxon>
        <taxon>Bacillati</taxon>
        <taxon>Actinomycetota</taxon>
        <taxon>Actinomycetes</taxon>
        <taxon>Propionibacteriales</taxon>
        <taxon>Propionibacteriaceae</taxon>
        <taxon>Microlunatus</taxon>
    </lineage>
</organism>
<feature type="binding site" evidence="1">
    <location>
        <position position="81"/>
    </location>
    <ligand>
        <name>Mg(2+)</name>
        <dbReference type="ChEBI" id="CHEBI:18420"/>
        <label>3</label>
    </ligand>
</feature>
<feature type="binding site" evidence="1">
    <location>
        <position position="50"/>
    </location>
    <ligand>
        <name>Mg(2+)</name>
        <dbReference type="ChEBI" id="CHEBI:18420"/>
        <label>4</label>
    </ligand>
</feature>
<dbReference type="PANTHER" id="PTHR30270">
    <property type="entry name" value="THIAMINE-MONOPHOSPHATE KINASE"/>
    <property type="match status" value="1"/>
</dbReference>
<keyword evidence="5" id="KW-1185">Reference proteome</keyword>
<feature type="binding site" evidence="1">
    <location>
        <position position="219"/>
    </location>
    <ligand>
        <name>Mg(2+)</name>
        <dbReference type="ChEBI" id="CHEBI:18420"/>
        <label>5</label>
    </ligand>
</feature>
<feature type="domain" description="PurM-like C-terminal" evidence="3">
    <location>
        <begin position="158"/>
        <end position="299"/>
    </location>
</feature>
<dbReference type="PIRSF" id="PIRSF005303">
    <property type="entry name" value="Thiam_monoph_kin"/>
    <property type="match status" value="1"/>
</dbReference>
<dbReference type="Pfam" id="PF00586">
    <property type="entry name" value="AIRS"/>
    <property type="match status" value="1"/>
</dbReference>
<evidence type="ECO:0000259" key="3">
    <source>
        <dbReference type="Pfam" id="PF02769"/>
    </source>
</evidence>
<comment type="similarity">
    <text evidence="1">Belongs to the thiamine-monophosphate kinase family.</text>
</comment>
<dbReference type="RefSeq" id="WP_091529009.1">
    <property type="nucleotide sequence ID" value="NZ_LT629772.1"/>
</dbReference>
<feature type="binding site" evidence="1">
    <location>
        <position position="37"/>
    </location>
    <ligand>
        <name>Mg(2+)</name>
        <dbReference type="ChEBI" id="CHEBI:18420"/>
        <label>4</label>
    </ligand>
</feature>
<dbReference type="InterPro" id="IPR006283">
    <property type="entry name" value="ThiL-like"/>
</dbReference>
<feature type="binding site" evidence="1">
    <location>
        <position position="81"/>
    </location>
    <ligand>
        <name>Mg(2+)</name>
        <dbReference type="ChEBI" id="CHEBI:18420"/>
        <label>4</label>
    </ligand>
</feature>
<dbReference type="SUPFAM" id="SSF56042">
    <property type="entry name" value="PurM C-terminal domain-like"/>
    <property type="match status" value="1"/>
</dbReference>
<comment type="pathway">
    <text evidence="1">Cofactor biosynthesis; thiamine diphosphate biosynthesis; thiamine diphosphate from thiamine phosphate: step 1/1.</text>
</comment>
<keyword evidence="1" id="KW-0547">Nucleotide-binding</keyword>
<dbReference type="PANTHER" id="PTHR30270:SF0">
    <property type="entry name" value="THIAMINE-MONOPHOSPHATE KINASE"/>
    <property type="match status" value="1"/>
</dbReference>
<feature type="binding site" evidence="1">
    <location>
        <position position="216"/>
    </location>
    <ligand>
        <name>Mg(2+)</name>
        <dbReference type="ChEBI" id="CHEBI:18420"/>
        <label>3</label>
    </ligand>
</feature>
<evidence type="ECO:0000313" key="4">
    <source>
        <dbReference type="EMBL" id="SDT32641.1"/>
    </source>
</evidence>
<accession>A0A1H1ZFT5</accession>
<proteinExistence type="inferred from homology"/>
<comment type="caution">
    <text evidence="1">Lacks conserved residue(s) required for the propagation of feature annotation.</text>
</comment>
<feature type="binding site" evidence="1">
    <location>
        <position position="52"/>
    </location>
    <ligand>
        <name>Mg(2+)</name>
        <dbReference type="ChEBI" id="CHEBI:18420"/>
        <label>1</label>
    </ligand>
</feature>
<feature type="binding site" evidence="1">
    <location>
        <position position="129"/>
    </location>
    <ligand>
        <name>Mg(2+)</name>
        <dbReference type="ChEBI" id="CHEBI:18420"/>
        <label>1</label>
    </ligand>
</feature>
<feature type="domain" description="PurM-like N-terminal" evidence="2">
    <location>
        <begin position="35"/>
        <end position="145"/>
    </location>
</feature>
<feature type="binding site" evidence="1">
    <location>
        <position position="218"/>
    </location>
    <ligand>
        <name>ATP</name>
        <dbReference type="ChEBI" id="CHEBI:30616"/>
    </ligand>
</feature>
<comment type="function">
    <text evidence="1">Catalyzes the ATP-dependent phosphorylation of thiamine-monophosphate (TMP) to form thiamine-pyrophosphate (TPP), the active form of vitamin B1.</text>
</comment>
<dbReference type="InterPro" id="IPR016188">
    <property type="entry name" value="PurM-like_N"/>
</dbReference>
<dbReference type="CDD" id="cd02194">
    <property type="entry name" value="ThiL"/>
    <property type="match status" value="1"/>
</dbReference>
<dbReference type="GO" id="GO:0009228">
    <property type="term" value="P:thiamine biosynthetic process"/>
    <property type="evidence" value="ECO:0007669"/>
    <property type="project" value="UniProtKB-KW"/>
</dbReference>
<comment type="miscellaneous">
    <text evidence="1">Reaction mechanism of ThiL seems to utilize a direct, inline transfer of the gamma-phosphate of ATP to TMP rather than a phosphorylated enzyme intermediate.</text>
</comment>
<dbReference type="GO" id="GO:0009030">
    <property type="term" value="F:thiamine-phosphate kinase activity"/>
    <property type="evidence" value="ECO:0007669"/>
    <property type="project" value="UniProtKB-UniRule"/>
</dbReference>
<dbReference type="SUPFAM" id="SSF55326">
    <property type="entry name" value="PurM N-terminal domain-like"/>
    <property type="match status" value="1"/>
</dbReference>
<keyword evidence="1" id="KW-0808">Transferase</keyword>
<dbReference type="InterPro" id="IPR010918">
    <property type="entry name" value="PurM-like_C_dom"/>
</dbReference>